<dbReference type="InterPro" id="IPR024719">
    <property type="entry name" value="HpaB/PvcC/4-BUDH_C"/>
</dbReference>
<keyword evidence="3" id="KW-0560">Oxidoreductase</keyword>
<evidence type="ECO:0000256" key="1">
    <source>
        <dbReference type="ARBA" id="ARBA00022630"/>
    </source>
</evidence>
<feature type="domain" description="HpaB/PvcC/4-BUDH C-terminal" evidence="5">
    <location>
        <begin position="296"/>
        <end position="478"/>
    </location>
</feature>
<dbReference type="GO" id="GO:0016627">
    <property type="term" value="F:oxidoreductase activity, acting on the CH-CH group of donors"/>
    <property type="evidence" value="ECO:0007669"/>
    <property type="project" value="InterPro"/>
</dbReference>
<dbReference type="Pfam" id="PF11794">
    <property type="entry name" value="HpaB_N"/>
    <property type="match status" value="1"/>
</dbReference>
<feature type="domain" description="HpaB/PvcC/4-BUDH N-terminal" evidence="6">
    <location>
        <begin position="13"/>
        <end position="277"/>
    </location>
</feature>
<evidence type="ECO:0000256" key="3">
    <source>
        <dbReference type="ARBA" id="ARBA00023002"/>
    </source>
</evidence>
<dbReference type="Gene3D" id="1.10.3140.10">
    <property type="entry name" value="4-hydroxybutyryl-coa dehydratase, domain 1"/>
    <property type="match status" value="1"/>
</dbReference>
<evidence type="ECO:0000259" key="6">
    <source>
        <dbReference type="Pfam" id="PF11794"/>
    </source>
</evidence>
<feature type="binding site" evidence="4">
    <location>
        <begin position="454"/>
        <end position="457"/>
    </location>
    <ligand>
        <name>FAD</name>
        <dbReference type="ChEBI" id="CHEBI:57692"/>
    </ligand>
</feature>
<feature type="binding site" evidence="4">
    <location>
        <begin position="155"/>
        <end position="157"/>
    </location>
    <ligand>
        <name>FAD</name>
        <dbReference type="ChEBI" id="CHEBI:57692"/>
    </ligand>
</feature>
<evidence type="ECO:0000313" key="8">
    <source>
        <dbReference type="Proteomes" id="UP000712673"/>
    </source>
</evidence>
<comment type="caution">
    <text evidence="7">The sequence shown here is derived from an EMBL/GenBank/DDBJ whole genome shotgun (WGS) entry which is preliminary data.</text>
</comment>
<dbReference type="InterPro" id="IPR004925">
    <property type="entry name" value="HpaB/PvcC/4-BUDH"/>
</dbReference>
<keyword evidence="1" id="KW-0285">Flavoprotein</keyword>
<dbReference type="PANTHER" id="PTHR36117">
    <property type="entry name" value="4-HYDROXYPHENYLACETATE 3-MONOOXYGENASE-RELATED"/>
    <property type="match status" value="1"/>
</dbReference>
<protein>
    <submittedName>
        <fullName evidence="7">4-hydroxyphenylacetate 3-hydroxylase</fullName>
    </submittedName>
</protein>
<dbReference type="AlphaFoldDB" id="A0A938B0H9"/>
<dbReference type="Gene3D" id="2.40.110.10">
    <property type="entry name" value="Butyryl-CoA Dehydrogenase, subunit A, domain 2"/>
    <property type="match status" value="1"/>
</dbReference>
<dbReference type="PANTHER" id="PTHR36117:SF3">
    <property type="entry name" value="4-HYDROXYPHENYLACETATE 3-MONOOXYGENASE-RELATED"/>
    <property type="match status" value="1"/>
</dbReference>
<dbReference type="SUPFAM" id="SSF56645">
    <property type="entry name" value="Acyl-CoA dehydrogenase NM domain-like"/>
    <property type="match status" value="1"/>
</dbReference>
<dbReference type="InterPro" id="IPR046373">
    <property type="entry name" value="Acyl-CoA_Oxase/DH_mid-dom_sf"/>
</dbReference>
<reference evidence="7" key="1">
    <citation type="submission" date="2019-03" db="EMBL/GenBank/DDBJ databases">
        <title>Lake Tanganyika Metagenome-Assembled Genomes (MAGs).</title>
        <authorList>
            <person name="Tran P."/>
        </authorList>
    </citation>
    <scope>NUCLEOTIDE SEQUENCE</scope>
    <source>
        <strain evidence="7">K_DeepCast_65m_m2_066</strain>
    </source>
</reference>
<feature type="binding site" evidence="4">
    <location>
        <position position="196"/>
    </location>
    <ligand>
        <name>FAD</name>
        <dbReference type="ChEBI" id="CHEBI:57692"/>
    </ligand>
</feature>
<evidence type="ECO:0000259" key="5">
    <source>
        <dbReference type="Pfam" id="PF03241"/>
    </source>
</evidence>
<evidence type="ECO:0000256" key="4">
    <source>
        <dbReference type="PIRSR" id="PIRSR000331-2"/>
    </source>
</evidence>
<organism evidence="7 8">
    <name type="scientific">Tectimicrobiota bacterium</name>
    <dbReference type="NCBI Taxonomy" id="2528274"/>
    <lineage>
        <taxon>Bacteria</taxon>
        <taxon>Pseudomonadati</taxon>
        <taxon>Nitrospinota/Tectimicrobiota group</taxon>
        <taxon>Candidatus Tectimicrobiota</taxon>
    </lineage>
</organism>
<dbReference type="Proteomes" id="UP000712673">
    <property type="component" value="Unassembled WGS sequence"/>
</dbReference>
<accession>A0A938B0H9</accession>
<feature type="binding site" evidence="4">
    <location>
        <begin position="161"/>
        <end position="164"/>
    </location>
    <ligand>
        <name>FAD</name>
        <dbReference type="ChEBI" id="CHEBI:57692"/>
    </ligand>
</feature>
<dbReference type="SUPFAM" id="SSF47203">
    <property type="entry name" value="Acyl-CoA dehydrogenase C-terminal domain-like"/>
    <property type="match status" value="1"/>
</dbReference>
<evidence type="ECO:0000256" key="2">
    <source>
        <dbReference type="ARBA" id="ARBA00022827"/>
    </source>
</evidence>
<dbReference type="InterPro" id="IPR036250">
    <property type="entry name" value="AcylCo_DH-like_C"/>
</dbReference>
<dbReference type="PIRSF" id="PIRSF000331">
    <property type="entry name" value="HpaA_HpaB"/>
    <property type="match status" value="1"/>
</dbReference>
<gene>
    <name evidence="7" type="ORF">FJZ47_08290</name>
</gene>
<proteinExistence type="predicted"/>
<keyword evidence="2 4" id="KW-0274">FAD</keyword>
<sequence>MDLEITTAQGALTGARYLASLQDDRDVWLNGARVDVTTHPAFAGMLQELARLYDLQHAPEHRDIMTFVSPDTGNRVSYSYLCPRTMDDLLAKRRNCELWMAESWGQLPRAPDFMANVAVGLYDFRDHLRANDPRFGDNAVRYHQYCQEYDIVLTHGLGDPQIDRSSSPAQNPDMALRIVQETADGMIIRGAKQLATLAPLSHEILVYLSASFALREQQHFVLWFALPVATPGVKILCREPLSLHSSGHSHPFASRYDEQDAMAFFDDVLVPWHRVFLLYDGPLALRGLGRINAWSLYSSQIRFHQRLQTFIGVATLLAEAIGVDGFREVRDKLGELISYAELVRLGLRGMEAEARQTDGGLLAPGDSAALSIFAAQISPRLLEIVRDIGASGLIMQPSEADLASPALRPYIDRYMHGHNIGAAEKARLFRLAWDLAGDSSGSRQELYERWHRGDIVRNRNNLYARYDRSRIVERIRQVISRPL</sequence>
<evidence type="ECO:0000313" key="7">
    <source>
        <dbReference type="EMBL" id="MBM3223782.1"/>
    </source>
</evidence>
<dbReference type="InterPro" id="IPR024674">
    <property type="entry name" value="HpaB/PvcC/4-BUDH_N"/>
</dbReference>
<dbReference type="InterPro" id="IPR009100">
    <property type="entry name" value="AcylCoA_DH/oxidase_NM_dom_sf"/>
</dbReference>
<dbReference type="Pfam" id="PF03241">
    <property type="entry name" value="HpaB"/>
    <property type="match status" value="1"/>
</dbReference>
<name>A0A938B0H9_UNCTE</name>
<dbReference type="Gene3D" id="1.20.140.10">
    <property type="entry name" value="Butyryl-CoA Dehydrogenase, subunit A, domain 3"/>
    <property type="match status" value="1"/>
</dbReference>
<dbReference type="EMBL" id="VGLS01000198">
    <property type="protein sequence ID" value="MBM3223782.1"/>
    <property type="molecule type" value="Genomic_DNA"/>
</dbReference>